<dbReference type="InterPro" id="IPR016186">
    <property type="entry name" value="C-type_lectin-like/link_sf"/>
</dbReference>
<feature type="domain" description="C-type lectin" evidence="3">
    <location>
        <begin position="432"/>
        <end position="554"/>
    </location>
</feature>
<feature type="region of interest" description="Disordered" evidence="2">
    <location>
        <begin position="10"/>
        <end position="31"/>
    </location>
</feature>
<dbReference type="InterPro" id="IPR016187">
    <property type="entry name" value="CTDL_fold"/>
</dbReference>
<dbReference type="Proteomes" id="UP000199392">
    <property type="component" value="Unassembled WGS sequence"/>
</dbReference>
<evidence type="ECO:0000313" key="5">
    <source>
        <dbReference type="Proteomes" id="UP000199392"/>
    </source>
</evidence>
<dbReference type="Pfam" id="PF07676">
    <property type="entry name" value="PD40"/>
    <property type="match status" value="2"/>
</dbReference>
<gene>
    <name evidence="4" type="ORF">SAMN04488050_10591</name>
</gene>
<dbReference type="CDD" id="cd03603">
    <property type="entry name" value="CLECT_VCBS"/>
    <property type="match status" value="1"/>
</dbReference>
<dbReference type="PANTHER" id="PTHR36842:SF1">
    <property type="entry name" value="PROTEIN TOLB"/>
    <property type="match status" value="1"/>
</dbReference>
<dbReference type="Gene3D" id="3.10.100.10">
    <property type="entry name" value="Mannose-Binding Protein A, subunit A"/>
    <property type="match status" value="1"/>
</dbReference>
<reference evidence="5" key="1">
    <citation type="submission" date="2016-10" db="EMBL/GenBank/DDBJ databases">
        <authorList>
            <person name="Varghese N."/>
            <person name="Submissions S."/>
        </authorList>
    </citation>
    <scope>NUCLEOTIDE SEQUENCE [LARGE SCALE GENOMIC DNA]</scope>
    <source>
        <strain evidence="5">DSM 26894</strain>
    </source>
</reference>
<name>A0A1I6SVK3_9RHOB</name>
<accession>A0A1I6SVK3</accession>
<evidence type="ECO:0000313" key="4">
    <source>
        <dbReference type="EMBL" id="SFS80991.1"/>
    </source>
</evidence>
<dbReference type="InterPro" id="IPR001304">
    <property type="entry name" value="C-type_lectin-like"/>
</dbReference>
<organism evidence="4 5">
    <name type="scientific">Alloyangia pacifica</name>
    <dbReference type="NCBI Taxonomy" id="311180"/>
    <lineage>
        <taxon>Bacteria</taxon>
        <taxon>Pseudomonadati</taxon>
        <taxon>Pseudomonadota</taxon>
        <taxon>Alphaproteobacteria</taxon>
        <taxon>Rhodobacterales</taxon>
        <taxon>Roseobacteraceae</taxon>
        <taxon>Alloyangia</taxon>
    </lineage>
</organism>
<dbReference type="Pfam" id="PF00059">
    <property type="entry name" value="Lectin_C"/>
    <property type="match status" value="1"/>
</dbReference>
<dbReference type="RefSeq" id="WP_092424250.1">
    <property type="nucleotide sequence ID" value="NZ_FNCL01000005.1"/>
</dbReference>
<dbReference type="SUPFAM" id="SSF56436">
    <property type="entry name" value="C-type lectin-like"/>
    <property type="match status" value="1"/>
</dbReference>
<dbReference type="OrthoDB" id="500962at2"/>
<dbReference type="SUPFAM" id="SSF82171">
    <property type="entry name" value="DPP6 N-terminal domain-like"/>
    <property type="match status" value="1"/>
</dbReference>
<evidence type="ECO:0000259" key="3">
    <source>
        <dbReference type="PROSITE" id="PS50041"/>
    </source>
</evidence>
<sequence length="857" mass="91432">MVTELKVVSVERVSTNSDGEEGDGSHGEATLSDDGTWIGFHSFSSNLIPGLEIPESNPNYGQIYAKNLVTGEVVLVSANAEGVPLSGHAPAISPDGTKIAFQSGSDAYLASDTNGQSDIFLRDLESGEITLVSSNVYGNEGNYSSLSPVYSPDGTKIAFSSLSSNFVAGDTNGATDIFVKDLATGEITRVSTGTNGEQANQRSFFPIFSPDSSKVAFMTYASNLAPNDDNGRGDIYLKELETGQLTLVSTDSDGNVGNEDNLPDDISEDGTRVLFTTFTSNLVEGDTNDALDLLLKDLTTGETTRVSVDTFGQQLNGSSVDARFFPDDESKIYFLSEATNLVALDGNGTLDIFLKDLVTGQVTLLSTTDSGIQANGFSSGPVFLPGAQSFIFGSSATNLVPDDTNGTTDIFLATLQEFDVGDLVQWKVEDGGNGHWYEYVETPLPWEEARADAEGRVFMRMPGYLATITSQAENDFINSITPPNVWAGGSDAEVEGTWRWVGGPEAGQVFWTEANGTITYADWGGQEPNNAWSEPPGEDYLTAHALYADGSWADNGVPPNPNQAFGYLVEYSDPTPVVADIAVGRTEAETLDIEAGFVVRTNPHPSGDAYLQASGAGEQSAYGRFSGEAGLYTLTIGYFDETDGDSTMSVAVNGEVIDQWDWDADPAGAIVTKEAAMKRLITFVELDEGDIITLSGMADGGEPLRTDFLDIREAPPQAGGFLVEAETLEIVKDFQIVTNNVASGRAYLQAGGGPEQIALYDFDGLAGSYDLTIGYYDENDGVSHMSVRVNGVEVDDWLWDSTTGDRIVTDASAAEHVIPGLMLAPGDVIELVGEPDGGEPLRTDFLYFDPVDELLLI</sequence>
<dbReference type="InterPro" id="IPR011042">
    <property type="entry name" value="6-blade_b-propeller_TolB-like"/>
</dbReference>
<evidence type="ECO:0000256" key="2">
    <source>
        <dbReference type="SAM" id="MobiDB-lite"/>
    </source>
</evidence>
<dbReference type="InterPro" id="IPR034007">
    <property type="entry name" value="CTLD_bac"/>
</dbReference>
<keyword evidence="5" id="KW-1185">Reference proteome</keyword>
<proteinExistence type="inferred from homology"/>
<dbReference type="PANTHER" id="PTHR36842">
    <property type="entry name" value="PROTEIN TOLB HOMOLOG"/>
    <property type="match status" value="1"/>
</dbReference>
<dbReference type="EMBL" id="FOZW01000005">
    <property type="protein sequence ID" value="SFS80991.1"/>
    <property type="molecule type" value="Genomic_DNA"/>
</dbReference>
<comment type="similarity">
    <text evidence="1">Belongs to the TolB family.</text>
</comment>
<dbReference type="Gene3D" id="2.120.10.30">
    <property type="entry name" value="TolB, C-terminal domain"/>
    <property type="match status" value="2"/>
</dbReference>
<dbReference type="STRING" id="311180.SAMN04488050_10591"/>
<dbReference type="PROSITE" id="PS50041">
    <property type="entry name" value="C_TYPE_LECTIN_2"/>
    <property type="match status" value="1"/>
</dbReference>
<dbReference type="InterPro" id="IPR011659">
    <property type="entry name" value="WD40"/>
</dbReference>
<protein>
    <submittedName>
        <fullName evidence="4">WD40-like Beta Propeller Repeat</fullName>
    </submittedName>
</protein>
<dbReference type="AlphaFoldDB" id="A0A1I6SVK3"/>
<dbReference type="Gene3D" id="2.60.120.260">
    <property type="entry name" value="Galactose-binding domain-like"/>
    <property type="match status" value="2"/>
</dbReference>
<evidence type="ECO:0000256" key="1">
    <source>
        <dbReference type="ARBA" id="ARBA00009820"/>
    </source>
</evidence>